<keyword evidence="6" id="KW-0813">Transport</keyword>
<dbReference type="PROSITE" id="PS51012">
    <property type="entry name" value="ABC_TM2"/>
    <property type="match status" value="1"/>
</dbReference>
<comment type="caution">
    <text evidence="8">The sequence shown here is derived from an EMBL/GenBank/DDBJ whole genome shotgun (WGS) entry which is preliminary data.</text>
</comment>
<dbReference type="Pfam" id="PF01061">
    <property type="entry name" value="ABC2_membrane"/>
    <property type="match status" value="1"/>
</dbReference>
<dbReference type="PIRSF" id="PIRSF006648">
    <property type="entry name" value="DrrB"/>
    <property type="match status" value="1"/>
</dbReference>
<dbReference type="EMBL" id="RCZG01000009">
    <property type="protein sequence ID" value="TPG32280.1"/>
    <property type="molecule type" value="Genomic_DNA"/>
</dbReference>
<keyword evidence="5" id="KW-0046">Antibiotic resistance</keyword>
<evidence type="ECO:0000313" key="8">
    <source>
        <dbReference type="EMBL" id="TPG32280.1"/>
    </source>
</evidence>
<keyword evidence="6" id="KW-1003">Cell membrane</keyword>
<dbReference type="AlphaFoldDB" id="A0A502E782"/>
<dbReference type="GO" id="GO:0046677">
    <property type="term" value="P:response to antibiotic"/>
    <property type="evidence" value="ECO:0007669"/>
    <property type="project" value="UniProtKB-KW"/>
</dbReference>
<gene>
    <name evidence="8" type="ORF">EAH80_20960</name>
</gene>
<feature type="transmembrane region" description="Helical" evidence="6">
    <location>
        <begin position="61"/>
        <end position="81"/>
    </location>
</feature>
<dbReference type="InterPro" id="IPR013525">
    <property type="entry name" value="ABC2_TM"/>
</dbReference>
<sequence>MSVAAEDQKVMRRNGSIDAHAGSTSGRHRMPKAWENSPLRLIPQIWVLTARILRRWSRDPATVVQSLVMPAGFVVALDIVLGDGIEQVTGHSALYGSVPLVAMVGAMTGAIIGAVGIMRERTDGLLSRMWVLPVHRASGVLSRLLADGVRIVVITLVVMCVGLMLGFRFRQSILESVAWVFIPALFGVAFSAAILTLALYSANTIVPQATEIVCAILMFFSTGFVPLDQFPHWLQPVVEHQPVSYVIETMRGLSLGGPVAVPLAGTLLWSGGIAAVCVIPMAIGYRRASKRG</sequence>
<keyword evidence="4 6" id="KW-0472">Membrane</keyword>
<feature type="transmembrane region" description="Helical" evidence="6">
    <location>
        <begin position="144"/>
        <end position="165"/>
    </location>
</feature>
<dbReference type="PANTHER" id="PTHR43027">
    <property type="entry name" value="DOXORUBICIN RESISTANCE ABC TRANSPORTER PERMEASE PROTEIN DRRC-RELATED"/>
    <property type="match status" value="1"/>
</dbReference>
<dbReference type="GO" id="GO:0043215">
    <property type="term" value="P:daunorubicin transport"/>
    <property type="evidence" value="ECO:0007669"/>
    <property type="project" value="InterPro"/>
</dbReference>
<dbReference type="InterPro" id="IPR000412">
    <property type="entry name" value="ABC_2_transport"/>
</dbReference>
<comment type="subcellular location">
    <subcellularLocation>
        <location evidence="6">Cell membrane</location>
        <topology evidence="6">Multi-pass membrane protein</topology>
    </subcellularLocation>
    <subcellularLocation>
        <location evidence="1">Membrane</location>
        <topology evidence="1">Multi-pass membrane protein</topology>
    </subcellularLocation>
</comment>
<feature type="transmembrane region" description="Helical" evidence="6">
    <location>
        <begin position="259"/>
        <end position="283"/>
    </location>
</feature>
<keyword evidence="9" id="KW-1185">Reference proteome</keyword>
<dbReference type="NCBIfam" id="TIGR00025">
    <property type="entry name" value="Mtu_efflux"/>
    <property type="match status" value="1"/>
</dbReference>
<evidence type="ECO:0000259" key="7">
    <source>
        <dbReference type="PROSITE" id="PS51012"/>
    </source>
</evidence>
<keyword evidence="2 6" id="KW-0812">Transmembrane</keyword>
<organism evidence="8 9">
    <name type="scientific">Mycolicibacterium hodleri</name>
    <dbReference type="NCBI Taxonomy" id="49897"/>
    <lineage>
        <taxon>Bacteria</taxon>
        <taxon>Bacillati</taxon>
        <taxon>Actinomycetota</taxon>
        <taxon>Actinomycetes</taxon>
        <taxon>Mycobacteriales</taxon>
        <taxon>Mycobacteriaceae</taxon>
        <taxon>Mycolicibacterium</taxon>
    </lineage>
</organism>
<keyword evidence="3 6" id="KW-1133">Transmembrane helix</keyword>
<evidence type="ECO:0000256" key="4">
    <source>
        <dbReference type="ARBA" id="ARBA00023136"/>
    </source>
</evidence>
<feature type="transmembrane region" description="Helical" evidence="6">
    <location>
        <begin position="177"/>
        <end position="202"/>
    </location>
</feature>
<dbReference type="OrthoDB" id="26267at2"/>
<dbReference type="Proteomes" id="UP000320095">
    <property type="component" value="Unassembled WGS sequence"/>
</dbReference>
<evidence type="ECO:0000256" key="5">
    <source>
        <dbReference type="ARBA" id="ARBA00023251"/>
    </source>
</evidence>
<proteinExistence type="inferred from homology"/>
<dbReference type="PANTHER" id="PTHR43027:SF1">
    <property type="entry name" value="DOXORUBICIN RESISTANCE ABC TRANSPORTER PERMEASE PROTEIN DRRC-RELATED"/>
    <property type="match status" value="1"/>
</dbReference>
<evidence type="ECO:0000256" key="6">
    <source>
        <dbReference type="RuleBase" id="RU361157"/>
    </source>
</evidence>
<dbReference type="GO" id="GO:0140359">
    <property type="term" value="F:ABC-type transporter activity"/>
    <property type="evidence" value="ECO:0007669"/>
    <property type="project" value="InterPro"/>
</dbReference>
<evidence type="ECO:0000256" key="3">
    <source>
        <dbReference type="ARBA" id="ARBA00022989"/>
    </source>
</evidence>
<dbReference type="InterPro" id="IPR004377">
    <property type="entry name" value="ABC_transpt_DrrB/DrrC"/>
</dbReference>
<evidence type="ECO:0000256" key="2">
    <source>
        <dbReference type="ARBA" id="ARBA00022692"/>
    </source>
</evidence>
<feature type="transmembrane region" description="Helical" evidence="6">
    <location>
        <begin position="93"/>
        <end position="118"/>
    </location>
</feature>
<feature type="transmembrane region" description="Helical" evidence="6">
    <location>
        <begin position="209"/>
        <end position="227"/>
    </location>
</feature>
<accession>A0A502E782</accession>
<dbReference type="InterPro" id="IPR005943">
    <property type="entry name" value="Daunbcin-R_C"/>
</dbReference>
<dbReference type="InterPro" id="IPR047817">
    <property type="entry name" value="ABC2_TM_bact-type"/>
</dbReference>
<reference evidence="8 9" key="1">
    <citation type="journal article" date="2019" name="Environ. Microbiol.">
        <title>Species interactions and distinct microbial communities in high Arctic permafrost affected cryosols are associated with the CH4 and CO2 gas fluxes.</title>
        <authorList>
            <person name="Altshuler I."/>
            <person name="Hamel J."/>
            <person name="Turney S."/>
            <person name="Magnuson E."/>
            <person name="Levesque R."/>
            <person name="Greer C."/>
            <person name="Whyte L.G."/>
        </authorList>
    </citation>
    <scope>NUCLEOTIDE SEQUENCE [LARGE SCALE GENOMIC DNA]</scope>
    <source>
        <strain evidence="8 9">S5.20</strain>
    </source>
</reference>
<protein>
    <recommendedName>
        <fullName evidence="6">Transport permease protein</fullName>
    </recommendedName>
</protein>
<dbReference type="GO" id="GO:1900753">
    <property type="term" value="P:doxorubicin transport"/>
    <property type="evidence" value="ECO:0007669"/>
    <property type="project" value="InterPro"/>
</dbReference>
<feature type="domain" description="ABC transmembrane type-2" evidence="7">
    <location>
        <begin position="61"/>
        <end position="288"/>
    </location>
</feature>
<dbReference type="InterPro" id="IPR052902">
    <property type="entry name" value="ABC-2_transporter"/>
</dbReference>
<comment type="similarity">
    <text evidence="6">Belongs to the ABC-2 integral membrane protein family.</text>
</comment>
<dbReference type="NCBIfam" id="TIGR01248">
    <property type="entry name" value="drrC"/>
    <property type="match status" value="1"/>
</dbReference>
<dbReference type="GO" id="GO:0043190">
    <property type="term" value="C:ATP-binding cassette (ABC) transporter complex"/>
    <property type="evidence" value="ECO:0007669"/>
    <property type="project" value="InterPro"/>
</dbReference>
<name>A0A502E782_9MYCO</name>
<evidence type="ECO:0000256" key="1">
    <source>
        <dbReference type="ARBA" id="ARBA00004141"/>
    </source>
</evidence>
<evidence type="ECO:0000313" key="9">
    <source>
        <dbReference type="Proteomes" id="UP000320095"/>
    </source>
</evidence>